<evidence type="ECO:0000313" key="2">
    <source>
        <dbReference type="Proteomes" id="UP001054945"/>
    </source>
</evidence>
<sequence length="114" mass="13023">MVNNRCVRSIDMMDLIPVGNAEVKGVYFCPRIRISGLSQTPLCHANAWGCAWKRPLCLLITRRLTCRMISRKRKCPQSRCESRRSKNVMHVPTKKTANKVKKMAGKAEKLLTHV</sequence>
<dbReference type="EMBL" id="BPLR01013504">
    <property type="protein sequence ID" value="GIY61710.1"/>
    <property type="molecule type" value="Genomic_DNA"/>
</dbReference>
<accession>A0AAV4UWH8</accession>
<dbReference type="Proteomes" id="UP001054945">
    <property type="component" value="Unassembled WGS sequence"/>
</dbReference>
<name>A0AAV4UWH8_CAEEX</name>
<protein>
    <submittedName>
        <fullName evidence="1">Uncharacterized protein</fullName>
    </submittedName>
</protein>
<dbReference type="AlphaFoldDB" id="A0AAV4UWH8"/>
<reference evidence="1 2" key="1">
    <citation type="submission" date="2021-06" db="EMBL/GenBank/DDBJ databases">
        <title>Caerostris extrusa draft genome.</title>
        <authorList>
            <person name="Kono N."/>
            <person name="Arakawa K."/>
        </authorList>
    </citation>
    <scope>NUCLEOTIDE SEQUENCE [LARGE SCALE GENOMIC DNA]</scope>
</reference>
<keyword evidence="2" id="KW-1185">Reference proteome</keyword>
<organism evidence="1 2">
    <name type="scientific">Caerostris extrusa</name>
    <name type="common">Bark spider</name>
    <name type="synonym">Caerostris bankana</name>
    <dbReference type="NCBI Taxonomy" id="172846"/>
    <lineage>
        <taxon>Eukaryota</taxon>
        <taxon>Metazoa</taxon>
        <taxon>Ecdysozoa</taxon>
        <taxon>Arthropoda</taxon>
        <taxon>Chelicerata</taxon>
        <taxon>Arachnida</taxon>
        <taxon>Araneae</taxon>
        <taxon>Araneomorphae</taxon>
        <taxon>Entelegynae</taxon>
        <taxon>Araneoidea</taxon>
        <taxon>Araneidae</taxon>
        <taxon>Caerostris</taxon>
    </lineage>
</organism>
<comment type="caution">
    <text evidence="1">The sequence shown here is derived from an EMBL/GenBank/DDBJ whole genome shotgun (WGS) entry which is preliminary data.</text>
</comment>
<proteinExistence type="predicted"/>
<gene>
    <name evidence="1" type="primary">X975_12975</name>
    <name evidence="1" type="ORF">CEXT_157421</name>
</gene>
<evidence type="ECO:0000313" key="1">
    <source>
        <dbReference type="EMBL" id="GIY61710.1"/>
    </source>
</evidence>